<sequence>MSYQDIDKEIAHLEVVFGLISTRDRFPLSYWHRRLHALNRLSMVPVQRERVAQLESTLRSVGAAQDQDQDQDTASLHSIESTSS</sequence>
<feature type="region of interest" description="Disordered" evidence="1">
    <location>
        <begin position="61"/>
        <end position="84"/>
    </location>
</feature>
<dbReference type="EMBL" id="FXAT01000010">
    <property type="protein sequence ID" value="SMG57816.1"/>
    <property type="molecule type" value="Genomic_DNA"/>
</dbReference>
<evidence type="ECO:0000313" key="3">
    <source>
        <dbReference type="Proteomes" id="UP000193228"/>
    </source>
</evidence>
<accession>A0A1X7LV98</accession>
<proteinExistence type="predicted"/>
<dbReference type="OrthoDB" id="9024530at2"/>
<evidence type="ECO:0000256" key="1">
    <source>
        <dbReference type="SAM" id="MobiDB-lite"/>
    </source>
</evidence>
<dbReference type="Proteomes" id="UP000193228">
    <property type="component" value="Unassembled WGS sequence"/>
</dbReference>
<organism evidence="2 3">
    <name type="scientific">Paraburkholderia susongensis</name>
    <dbReference type="NCBI Taxonomy" id="1515439"/>
    <lineage>
        <taxon>Bacteria</taxon>
        <taxon>Pseudomonadati</taxon>
        <taxon>Pseudomonadota</taxon>
        <taxon>Betaproteobacteria</taxon>
        <taxon>Burkholderiales</taxon>
        <taxon>Burkholderiaceae</taxon>
        <taxon>Paraburkholderia</taxon>
    </lineage>
</organism>
<reference evidence="3" key="1">
    <citation type="submission" date="2017-04" db="EMBL/GenBank/DDBJ databases">
        <authorList>
            <person name="Varghese N."/>
            <person name="Submissions S."/>
        </authorList>
    </citation>
    <scope>NUCLEOTIDE SEQUENCE [LARGE SCALE GENOMIC DNA]</scope>
    <source>
        <strain evidence="3">LMG 29540</strain>
    </source>
</reference>
<protein>
    <submittedName>
        <fullName evidence="2">Uncharacterized protein</fullName>
    </submittedName>
</protein>
<keyword evidence="3" id="KW-1185">Reference proteome</keyword>
<dbReference type="RefSeq" id="WP_085488110.1">
    <property type="nucleotide sequence ID" value="NZ_FXAT01000010.1"/>
</dbReference>
<dbReference type="AlphaFoldDB" id="A0A1X7LV98"/>
<name>A0A1X7LV98_9BURK</name>
<evidence type="ECO:0000313" key="2">
    <source>
        <dbReference type="EMBL" id="SMG57816.1"/>
    </source>
</evidence>
<feature type="compositionally biased region" description="Polar residues" evidence="1">
    <location>
        <begin position="73"/>
        <end position="84"/>
    </location>
</feature>
<gene>
    <name evidence="2" type="ORF">SAMN06265784_11072</name>
</gene>